<dbReference type="RefSeq" id="WP_390470743.1">
    <property type="nucleotide sequence ID" value="NZ_BAABXL010000001.1"/>
</dbReference>
<comment type="caution">
    <text evidence="7">The sequence shown here is derived from an EMBL/GenBank/DDBJ whole genome shotgun (WGS) entry which is preliminary data.</text>
</comment>
<protein>
    <recommendedName>
        <fullName evidence="9">O-antigen/teichoic acid export membrane protein</fullName>
    </recommendedName>
</protein>
<dbReference type="EMBL" id="BAABXL010000001">
    <property type="protein sequence ID" value="GAA6270073.1"/>
    <property type="molecule type" value="Genomic_DNA"/>
</dbReference>
<reference evidence="7 8" key="1">
    <citation type="submission" date="2024-04" db="EMBL/GenBank/DDBJ databases">
        <title>Defined microbial consortia suppress multidrug-resistant proinflammatory Enterobacteriaceae via ecological control.</title>
        <authorList>
            <person name="Furuichi M."/>
            <person name="Kawaguchi T."/>
            <person name="Pust M."/>
            <person name="Yasuma K."/>
            <person name="Plichta D."/>
            <person name="Hasegawa N."/>
            <person name="Ohya T."/>
            <person name="Bhattarai S."/>
            <person name="Sasajima S."/>
            <person name="Aoto Y."/>
            <person name="Tuganbaev T."/>
            <person name="Yaginuma M."/>
            <person name="Ueda M."/>
            <person name="Okahashi N."/>
            <person name="Amafuji K."/>
            <person name="Kiridooshi Y."/>
            <person name="Sugita K."/>
            <person name="Strazar M."/>
            <person name="Skelly A."/>
            <person name="Suda W."/>
            <person name="Hattori M."/>
            <person name="Nakamoto N."/>
            <person name="Caballero S."/>
            <person name="Norman J."/>
            <person name="Olle B."/>
            <person name="Tanoue T."/>
            <person name="Arita M."/>
            <person name="Bucci V."/>
            <person name="Atarashi K."/>
            <person name="Xavier R."/>
            <person name="Honda K."/>
        </authorList>
    </citation>
    <scope>NUCLEOTIDE SEQUENCE [LARGE SCALE GENOMIC DNA]</scope>
    <source>
        <strain evidence="8">f13</strain>
    </source>
</reference>
<evidence type="ECO:0008006" key="9">
    <source>
        <dbReference type="Google" id="ProtNLM"/>
    </source>
</evidence>
<evidence type="ECO:0000256" key="4">
    <source>
        <dbReference type="ARBA" id="ARBA00022989"/>
    </source>
</evidence>
<dbReference type="InterPro" id="IPR050833">
    <property type="entry name" value="Poly_Biosynth_Transport"/>
</dbReference>
<keyword evidence="3 6" id="KW-0812">Transmembrane</keyword>
<keyword evidence="2" id="KW-1003">Cell membrane</keyword>
<evidence type="ECO:0000313" key="8">
    <source>
        <dbReference type="Proteomes" id="UP001600894"/>
    </source>
</evidence>
<gene>
    <name evidence="7" type="ORF">F130042H8_31330</name>
</gene>
<feature type="transmembrane region" description="Helical" evidence="6">
    <location>
        <begin position="152"/>
        <end position="168"/>
    </location>
</feature>
<keyword evidence="5 6" id="KW-0472">Membrane</keyword>
<evidence type="ECO:0000313" key="7">
    <source>
        <dbReference type="EMBL" id="GAA6270073.1"/>
    </source>
</evidence>
<keyword evidence="4 6" id="KW-1133">Transmembrane helix</keyword>
<accession>A0ABQ0B1B1</accession>
<evidence type="ECO:0000256" key="5">
    <source>
        <dbReference type="ARBA" id="ARBA00023136"/>
    </source>
</evidence>
<feature type="transmembrane region" description="Helical" evidence="6">
    <location>
        <begin position="174"/>
        <end position="190"/>
    </location>
</feature>
<feature type="transmembrane region" description="Helical" evidence="6">
    <location>
        <begin position="111"/>
        <end position="131"/>
    </location>
</feature>
<evidence type="ECO:0000256" key="3">
    <source>
        <dbReference type="ARBA" id="ARBA00022692"/>
    </source>
</evidence>
<evidence type="ECO:0000256" key="2">
    <source>
        <dbReference type="ARBA" id="ARBA00022475"/>
    </source>
</evidence>
<feature type="transmembrane region" description="Helical" evidence="6">
    <location>
        <begin position="12"/>
        <end position="34"/>
    </location>
</feature>
<name>A0ABQ0B1B1_9FIRM</name>
<dbReference type="PANTHER" id="PTHR30250:SF28">
    <property type="entry name" value="POLYSACCHARIDE BIOSYNTHESIS PROTEIN"/>
    <property type="match status" value="1"/>
</dbReference>
<feature type="transmembrane region" description="Helical" evidence="6">
    <location>
        <begin position="385"/>
        <end position="404"/>
    </location>
</feature>
<proteinExistence type="predicted"/>
<feature type="transmembrane region" description="Helical" evidence="6">
    <location>
        <begin position="324"/>
        <end position="347"/>
    </location>
</feature>
<dbReference type="Proteomes" id="UP001600894">
    <property type="component" value="Unassembled WGS sequence"/>
</dbReference>
<feature type="transmembrane region" description="Helical" evidence="6">
    <location>
        <begin position="80"/>
        <end position="105"/>
    </location>
</feature>
<dbReference type="PANTHER" id="PTHR30250">
    <property type="entry name" value="PST FAMILY PREDICTED COLANIC ACID TRANSPORTER"/>
    <property type="match status" value="1"/>
</dbReference>
<dbReference type="Pfam" id="PF13440">
    <property type="entry name" value="Polysacc_synt_3"/>
    <property type="match status" value="1"/>
</dbReference>
<feature type="transmembrane region" description="Helical" evidence="6">
    <location>
        <begin position="294"/>
        <end position="312"/>
    </location>
</feature>
<evidence type="ECO:0000256" key="1">
    <source>
        <dbReference type="ARBA" id="ARBA00004651"/>
    </source>
</evidence>
<organism evidence="7 8">
    <name type="scientific">Enterocloster alcoholdehydrogenati</name>
    <dbReference type="NCBI Taxonomy" id="2547410"/>
    <lineage>
        <taxon>Bacteria</taxon>
        <taxon>Bacillati</taxon>
        <taxon>Bacillota</taxon>
        <taxon>Clostridia</taxon>
        <taxon>Lachnospirales</taxon>
        <taxon>Lachnospiraceae</taxon>
        <taxon>Enterocloster</taxon>
    </lineage>
</organism>
<feature type="transmembrane region" description="Helical" evidence="6">
    <location>
        <begin position="359"/>
        <end position="379"/>
    </location>
</feature>
<feature type="transmembrane region" description="Helical" evidence="6">
    <location>
        <begin position="40"/>
        <end position="59"/>
    </location>
</feature>
<evidence type="ECO:0000256" key="6">
    <source>
        <dbReference type="SAM" id="Phobius"/>
    </source>
</evidence>
<keyword evidence="8" id="KW-1185">Reference proteome</keyword>
<sequence length="457" mass="51865">MLKILKSKNLQNVMKISGGTIIGQVISIVTLPVITRMYGAEVMGIWATILAVSLILQAVSDWGMNSSLMIEEEEIDVIKAYTVITSITLFTCAAAIIIVFPYFVIIKRYSSNQALLCSFLTFIYAFTVKQVNTAYTLLNRNKQYNALMKNPIINYSSVAIIAIGLGMLGFKEYGYYIALILGQLFTLIHMRRKLPRVFLNWKLNDYKWLFGKYADFLKFQMPNNLMLQMRDQLPNLLIGSLFGDVMLGYYSVSMRILNLPVNFVGQAIGKIFYQTVSEKARNYESIGTFVERNFTRAINIAIIPILALYSIGDLGAVFFFGNEYILAGNMLRIVVFKTFFSFTSTCIQGLEIVLRKQKYTLITTIMQTLLSSIGISIGYFAFEDIYTSIIVMVVFFILVQLVYYSKLFAVMDVRISRQLKAMGIIFIATIMLGYTIRHIISLGILKFGLDGLGWFRP</sequence>
<comment type="subcellular location">
    <subcellularLocation>
        <location evidence="1">Cell membrane</location>
        <topology evidence="1">Multi-pass membrane protein</topology>
    </subcellularLocation>
</comment>
<feature type="transmembrane region" description="Helical" evidence="6">
    <location>
        <begin position="424"/>
        <end position="449"/>
    </location>
</feature>